<dbReference type="RefSeq" id="WP_167084493.1">
    <property type="nucleotide sequence ID" value="NZ_WHJG01000001.1"/>
</dbReference>
<keyword evidence="2" id="KW-1185">Reference proteome</keyword>
<dbReference type="EMBL" id="WHJG01000001">
    <property type="protein sequence ID" value="NHZ78058.1"/>
    <property type="molecule type" value="Genomic_DNA"/>
</dbReference>
<sequence length="206" mass="21892">MSTPMPEPTTQLEDIGLAPAMAGAIARDVARGDARSLLHELLLRGLWSSVADEAAPEALLRHGGAAGRLLAAGVDLHDLLDVVREAQVDTIYNVAQLIDWPAEGLALDDAFEARLLAGLAQGGATPQPLPELHACLMERDPTGRAGAPRSPELRQFGMLDADIRRQITALSGERKFSAAAVLWKQHVGGELKTALAAVQSLARHPR</sequence>
<protein>
    <submittedName>
        <fullName evidence="1">Uncharacterized protein</fullName>
    </submittedName>
</protein>
<reference evidence="1 2" key="1">
    <citation type="submission" date="2019-10" db="EMBL/GenBank/DDBJ databases">
        <title>Taxonomy of Antarctic Massilia spp.: description of Massilia rubra sp. nov., Massilia aquatica sp. nov., Massilia mucilaginosa sp. nov., Massilia frigida sp. nov. isolated from streams, lakes and regoliths.</title>
        <authorList>
            <person name="Holochova P."/>
            <person name="Sedlacek I."/>
            <person name="Kralova S."/>
            <person name="Maslanova I."/>
            <person name="Busse H.-J."/>
            <person name="Stankova E."/>
            <person name="Vrbovska V."/>
            <person name="Kovarovic V."/>
            <person name="Bartak M."/>
            <person name="Svec P."/>
            <person name="Pantucek R."/>
        </authorList>
    </citation>
    <scope>NUCLEOTIDE SEQUENCE [LARGE SCALE GENOMIC DNA]</scope>
    <source>
        <strain evidence="1 2">CCM 8695</strain>
    </source>
</reference>
<organism evidence="1 2">
    <name type="scientific">Massilia frigida</name>
    <dbReference type="NCBI Taxonomy" id="2609281"/>
    <lineage>
        <taxon>Bacteria</taxon>
        <taxon>Pseudomonadati</taxon>
        <taxon>Pseudomonadota</taxon>
        <taxon>Betaproteobacteria</taxon>
        <taxon>Burkholderiales</taxon>
        <taxon>Oxalobacteraceae</taxon>
        <taxon>Telluria group</taxon>
        <taxon>Massilia</taxon>
    </lineage>
</organism>
<evidence type="ECO:0000313" key="2">
    <source>
        <dbReference type="Proteomes" id="UP000621455"/>
    </source>
</evidence>
<gene>
    <name evidence="1" type="ORF">F2P44_01930</name>
</gene>
<proteinExistence type="predicted"/>
<evidence type="ECO:0000313" key="1">
    <source>
        <dbReference type="EMBL" id="NHZ78058.1"/>
    </source>
</evidence>
<comment type="caution">
    <text evidence="1">The sequence shown here is derived from an EMBL/GenBank/DDBJ whole genome shotgun (WGS) entry which is preliminary data.</text>
</comment>
<dbReference type="Proteomes" id="UP000621455">
    <property type="component" value="Unassembled WGS sequence"/>
</dbReference>
<name>A0ABX0N0M1_9BURK</name>
<accession>A0ABX0N0M1</accession>